<dbReference type="EMBL" id="CM010634">
    <property type="protein sequence ID" value="RID54665.1"/>
    <property type="molecule type" value="Genomic_DNA"/>
</dbReference>
<dbReference type="InterPro" id="IPR008395">
    <property type="entry name" value="Agenet-like_dom"/>
</dbReference>
<dbReference type="Pfam" id="PF05641">
    <property type="entry name" value="Agenet"/>
    <property type="match status" value="2"/>
</dbReference>
<organism evidence="6 7">
    <name type="scientific">Brassica campestris</name>
    <name type="common">Field mustard</name>
    <dbReference type="NCBI Taxonomy" id="3711"/>
    <lineage>
        <taxon>Eukaryota</taxon>
        <taxon>Viridiplantae</taxon>
        <taxon>Streptophyta</taxon>
        <taxon>Embryophyta</taxon>
        <taxon>Tracheophyta</taxon>
        <taxon>Spermatophyta</taxon>
        <taxon>Magnoliopsida</taxon>
        <taxon>eudicotyledons</taxon>
        <taxon>Gunneridae</taxon>
        <taxon>Pentapetalae</taxon>
        <taxon>rosids</taxon>
        <taxon>malvids</taxon>
        <taxon>Brassicales</taxon>
        <taxon>Brassicaceae</taxon>
        <taxon>Brassiceae</taxon>
        <taxon>Brassica</taxon>
    </lineage>
</organism>
<keyword evidence="3" id="KW-0175">Coiled coil</keyword>
<evidence type="ECO:0000313" key="6">
    <source>
        <dbReference type="EMBL" id="RID54665.1"/>
    </source>
</evidence>
<dbReference type="PANTHER" id="PTHR31917">
    <property type="entry name" value="AGENET DOMAIN-CONTAINING PROTEIN-RELATED"/>
    <property type="match status" value="1"/>
</dbReference>
<name>A0A397YMM7_BRACM</name>
<dbReference type="SMART" id="SM00743">
    <property type="entry name" value="Agenet"/>
    <property type="match status" value="4"/>
</dbReference>
<dbReference type="Pfam" id="PF05266">
    <property type="entry name" value="DUF724"/>
    <property type="match status" value="1"/>
</dbReference>
<evidence type="ECO:0000256" key="4">
    <source>
        <dbReference type="SAM" id="MobiDB-lite"/>
    </source>
</evidence>
<reference evidence="6 7" key="1">
    <citation type="submission" date="2018-06" db="EMBL/GenBank/DDBJ databases">
        <title>WGS assembly of Brassica rapa FPsc.</title>
        <authorList>
            <person name="Bowman J."/>
            <person name="Kohchi T."/>
            <person name="Yamato K."/>
            <person name="Jenkins J."/>
            <person name="Shu S."/>
            <person name="Ishizaki K."/>
            <person name="Yamaoka S."/>
            <person name="Nishihama R."/>
            <person name="Nakamura Y."/>
            <person name="Berger F."/>
            <person name="Adam C."/>
            <person name="Aki S."/>
            <person name="Althoff F."/>
            <person name="Araki T."/>
            <person name="Arteaga-Vazquez M."/>
            <person name="Balasubrmanian S."/>
            <person name="Bauer D."/>
            <person name="Boehm C."/>
            <person name="Briginshaw L."/>
            <person name="Caballero-Perez J."/>
            <person name="Catarino B."/>
            <person name="Chen F."/>
            <person name="Chiyoda S."/>
            <person name="Chovatia M."/>
            <person name="Davies K."/>
            <person name="Delmans M."/>
            <person name="Demura T."/>
            <person name="Dierschke T."/>
            <person name="Dolan L."/>
            <person name="Dorantes-Acosta A."/>
            <person name="Eklund D."/>
            <person name="Florent S."/>
            <person name="Flores-Sandoval E."/>
            <person name="Fujiyama A."/>
            <person name="Fukuzawa H."/>
            <person name="Galik B."/>
            <person name="Grimanelli D."/>
            <person name="Grimwood J."/>
            <person name="Grossniklaus U."/>
            <person name="Hamada T."/>
            <person name="Haseloff J."/>
            <person name="Hetherington A."/>
            <person name="Higo A."/>
            <person name="Hirakawa Y."/>
            <person name="Hundley H."/>
            <person name="Ikeda Y."/>
            <person name="Inoue K."/>
            <person name="Inoue S."/>
            <person name="Ishida S."/>
            <person name="Jia Q."/>
            <person name="Kakita M."/>
            <person name="Kanazawa T."/>
            <person name="Kawai Y."/>
            <person name="Kawashima T."/>
            <person name="Kennedy M."/>
            <person name="Kinose K."/>
            <person name="Kinoshita T."/>
            <person name="Kohara Y."/>
            <person name="Koide E."/>
            <person name="Komatsu K."/>
            <person name="Kopischke S."/>
            <person name="Kubo M."/>
            <person name="Kyozuka J."/>
            <person name="Lagercrantz U."/>
            <person name="Lin S."/>
            <person name="Lindquist E."/>
            <person name="Lipzen A."/>
            <person name="Lu C."/>
            <person name="Luna E."/>
            <person name="Martienssen R."/>
            <person name="Minamino N."/>
            <person name="Mizutani M."/>
            <person name="Mizutani M."/>
            <person name="Mochizuki N."/>
            <person name="Monte I."/>
            <person name="Mosher R."/>
            <person name="Nagasaki H."/>
            <person name="Nakagami H."/>
            <person name="Naramoto S."/>
            <person name="Nishitani K."/>
            <person name="Ohtani M."/>
            <person name="Okamoto T."/>
            <person name="Okumura M."/>
            <person name="Phillips J."/>
            <person name="Pollak B."/>
            <person name="Reinders A."/>
            <person name="Roevekamp M."/>
            <person name="Sano R."/>
            <person name="Sawa S."/>
            <person name="Schmid M."/>
            <person name="Shirakawa M."/>
            <person name="Solano R."/>
            <person name="Spunde A."/>
            <person name="Suetsugu N."/>
            <person name="Sugano S."/>
            <person name="Sugiyama A."/>
            <person name="Sun R."/>
            <person name="Suzuki Y."/>
            <person name="Takenaka M."/>
            <person name="Takezawa D."/>
            <person name="Tomogane H."/>
            <person name="Tsuzuki M."/>
            <person name="Ueda T."/>
            <person name="Umeda M."/>
            <person name="Ward J."/>
            <person name="Watanabe Y."/>
            <person name="Yazaki K."/>
            <person name="Yokoyama R."/>
            <person name="Yoshitake Y."/>
            <person name="Yotsui I."/>
            <person name="Zachgo S."/>
            <person name="Schmutz J."/>
        </authorList>
    </citation>
    <scope>NUCLEOTIDE SEQUENCE [LARGE SCALE GENOMIC DNA]</scope>
    <source>
        <strain evidence="7">cv. B-3</strain>
    </source>
</reference>
<evidence type="ECO:0000259" key="5">
    <source>
        <dbReference type="SMART" id="SM00743"/>
    </source>
</evidence>
<dbReference type="InterPro" id="IPR014002">
    <property type="entry name" value="Agenet_dom_plant"/>
</dbReference>
<feature type="domain" description="Agenet" evidence="5">
    <location>
        <begin position="11"/>
        <end position="87"/>
    </location>
</feature>
<feature type="domain" description="Agenet" evidence="5">
    <location>
        <begin position="88"/>
        <end position="144"/>
    </location>
</feature>
<evidence type="ECO:0000256" key="1">
    <source>
        <dbReference type="ARBA" id="ARBA00022448"/>
    </source>
</evidence>
<sequence>MLSTTGRKEKLPASKGSEIEVSLDWHHHRLGEVWYRAILQENLAAASSKRKKLSVRHLNPLLNEDHSPPVITTAVHRLLRPVPPPLEVGFEEGDMIDAAHKDGWWSGWVIKVMGNGRFLVYLRFEPDVIEVERKDLRPHLVWKDEEWFRCCEEKLLTEKEFSTGTTVEVKKKVEPFGIIWAPAITIKENETGTLLVKYKGFGREGRKTNVSYSKIRPSPPPFGSRAFGLMENVDALLESGWCPSVVTMVLSWNRYAVLLGRNKPCEVFNHSQLRPSVEWSDGAWQTQEEKANEESNNRESVNERQRGQQPQESASQTPDPMPNVVETPKAKETIMVLPFVKKSPCWQVLESVEILKAVPQHPHFSPLLKCKEALREGEAIRAMINFAKLLGIVGDLQVDDSLNDINSINEFFLMLEKYGFDVTAPRAKIEKLLSIKESRTWALEELQVAERVMAEKDNKRRKLEDQIVELQRQEALLKEEKVREDKEIARIQSEAVVLDQKVQNAVQEFLLTATAPW</sequence>
<feature type="domain" description="Agenet" evidence="5">
    <location>
        <begin position="159"/>
        <end position="223"/>
    </location>
</feature>
<feature type="region of interest" description="Disordered" evidence="4">
    <location>
        <begin position="279"/>
        <end position="325"/>
    </location>
</feature>
<feature type="domain" description="Agenet" evidence="5">
    <location>
        <begin position="225"/>
        <end position="281"/>
    </location>
</feature>
<keyword evidence="2" id="KW-0341">Growth regulation</keyword>
<accession>A0A397YMM7</accession>
<evidence type="ECO:0000256" key="2">
    <source>
        <dbReference type="ARBA" id="ARBA00022604"/>
    </source>
</evidence>
<feature type="compositionally biased region" description="Polar residues" evidence="4">
    <location>
        <begin position="307"/>
        <end position="318"/>
    </location>
</feature>
<dbReference type="InterPro" id="IPR007930">
    <property type="entry name" value="DUF724"/>
</dbReference>
<evidence type="ECO:0000256" key="3">
    <source>
        <dbReference type="SAM" id="Coils"/>
    </source>
</evidence>
<dbReference type="PANTHER" id="PTHR31917:SF136">
    <property type="entry name" value="DUF724 DOMAIN-CONTAINING PROTEIN 7"/>
    <property type="match status" value="1"/>
</dbReference>
<dbReference type="CDD" id="cd20405">
    <property type="entry name" value="Tudor_Agenet_AtDUF_rpt1_3"/>
    <property type="match status" value="1"/>
</dbReference>
<feature type="coiled-coil region" evidence="3">
    <location>
        <begin position="446"/>
        <end position="508"/>
    </location>
</feature>
<dbReference type="AlphaFoldDB" id="A0A397YMM7"/>
<dbReference type="Proteomes" id="UP000264353">
    <property type="component" value="Chromosome A7"/>
</dbReference>
<gene>
    <name evidence="6" type="ORF">BRARA_G01967</name>
</gene>
<evidence type="ECO:0000313" key="7">
    <source>
        <dbReference type="Proteomes" id="UP000264353"/>
    </source>
</evidence>
<feature type="compositionally biased region" description="Basic and acidic residues" evidence="4">
    <location>
        <begin position="287"/>
        <end position="306"/>
    </location>
</feature>
<proteinExistence type="predicted"/>
<protein>
    <recommendedName>
        <fullName evidence="5">Agenet domain-containing protein</fullName>
    </recommendedName>
</protein>
<dbReference type="CDD" id="cd20406">
    <property type="entry name" value="Tudor_Agenet_AtDUF_rpt2_4"/>
    <property type="match status" value="2"/>
</dbReference>
<keyword evidence="1" id="KW-0813">Transport</keyword>